<evidence type="ECO:0000259" key="7">
    <source>
        <dbReference type="Pfam" id="PF01555"/>
    </source>
</evidence>
<evidence type="ECO:0000256" key="4">
    <source>
        <dbReference type="ARBA" id="ARBA00022679"/>
    </source>
</evidence>
<proteinExistence type="inferred from homology"/>
<dbReference type="InterPro" id="IPR002941">
    <property type="entry name" value="DNA_methylase_N4/N6"/>
</dbReference>
<comment type="catalytic activity">
    <reaction evidence="6">
        <text>a 2'-deoxyadenosine in DNA + S-adenosyl-L-methionine = an N(6)-methyl-2'-deoxyadenosine in DNA + S-adenosyl-L-homocysteine + H(+)</text>
        <dbReference type="Rhea" id="RHEA:15197"/>
        <dbReference type="Rhea" id="RHEA-COMP:12418"/>
        <dbReference type="Rhea" id="RHEA-COMP:12419"/>
        <dbReference type="ChEBI" id="CHEBI:15378"/>
        <dbReference type="ChEBI" id="CHEBI:57856"/>
        <dbReference type="ChEBI" id="CHEBI:59789"/>
        <dbReference type="ChEBI" id="CHEBI:90615"/>
        <dbReference type="ChEBI" id="CHEBI:90616"/>
        <dbReference type="EC" id="2.1.1.72"/>
    </reaction>
</comment>
<evidence type="ECO:0000256" key="6">
    <source>
        <dbReference type="ARBA" id="ARBA00047942"/>
    </source>
</evidence>
<accession>A0A286U2J9</accession>
<dbReference type="OrthoDB" id="9800801at2"/>
<dbReference type="GO" id="GO:0032259">
    <property type="term" value="P:methylation"/>
    <property type="evidence" value="ECO:0007669"/>
    <property type="project" value="UniProtKB-KW"/>
</dbReference>
<dbReference type="EMBL" id="BAOS01000031">
    <property type="protein sequence ID" value="GAX62373.1"/>
    <property type="molecule type" value="Genomic_DNA"/>
</dbReference>
<protein>
    <recommendedName>
        <fullName evidence="2">site-specific DNA-methyltransferase (adenine-specific)</fullName>
        <ecNumber evidence="2">2.1.1.72</ecNumber>
    </recommendedName>
</protein>
<comment type="similarity">
    <text evidence="1">Belongs to the N(4)/N(6)-methyltransferase family.</text>
</comment>
<keyword evidence="3" id="KW-0489">Methyltransferase</keyword>
<evidence type="ECO:0000256" key="5">
    <source>
        <dbReference type="ARBA" id="ARBA00022691"/>
    </source>
</evidence>
<evidence type="ECO:0000256" key="3">
    <source>
        <dbReference type="ARBA" id="ARBA00022603"/>
    </source>
</evidence>
<evidence type="ECO:0000313" key="8">
    <source>
        <dbReference type="EMBL" id="GAX62373.1"/>
    </source>
</evidence>
<dbReference type="GO" id="GO:0008170">
    <property type="term" value="F:N-methyltransferase activity"/>
    <property type="evidence" value="ECO:0007669"/>
    <property type="project" value="InterPro"/>
</dbReference>
<dbReference type="InterPro" id="IPR029063">
    <property type="entry name" value="SAM-dependent_MTases_sf"/>
</dbReference>
<keyword evidence="9" id="KW-1185">Reference proteome</keyword>
<reference evidence="8 9" key="1">
    <citation type="journal article" date="2017" name="Environ. Microbiol. Rep.">
        <title>Genetic diversity of marine anaerobic ammonium-oxidizing bacteria as revealed by genomic and proteomic analyses of 'Candidatus Scalindua japonica'.</title>
        <authorList>
            <person name="Oshiki M."/>
            <person name="Mizuto K."/>
            <person name="Kimura Z."/>
            <person name="Kindaichi T."/>
            <person name="Satoh H."/>
            <person name="Okabe S."/>
        </authorList>
    </citation>
    <scope>NUCLEOTIDE SEQUENCE [LARGE SCALE GENOMIC DNA]</scope>
    <source>
        <strain evidence="9">husup-a2</strain>
    </source>
</reference>
<dbReference type="AlphaFoldDB" id="A0A286U2J9"/>
<dbReference type="Pfam" id="PF01555">
    <property type="entry name" value="N6_N4_Mtase"/>
    <property type="match status" value="1"/>
</dbReference>
<dbReference type="InterPro" id="IPR002052">
    <property type="entry name" value="DNA_methylase_N6_adenine_CS"/>
</dbReference>
<keyword evidence="4" id="KW-0808">Transferase</keyword>
<comment type="caution">
    <text evidence="8">The sequence shown here is derived from an EMBL/GenBank/DDBJ whole genome shotgun (WGS) entry which is preliminary data.</text>
</comment>
<feature type="domain" description="DNA methylase N-4/N-6" evidence="7">
    <location>
        <begin position="62"/>
        <end position="358"/>
    </location>
</feature>
<dbReference type="Gene3D" id="3.40.50.150">
    <property type="entry name" value="Vaccinia Virus protein VP39"/>
    <property type="match status" value="1"/>
</dbReference>
<dbReference type="SUPFAM" id="SSF53335">
    <property type="entry name" value="S-adenosyl-L-methionine-dependent methyltransferases"/>
    <property type="match status" value="1"/>
</dbReference>
<name>A0A286U2J9_9BACT</name>
<evidence type="ECO:0000256" key="2">
    <source>
        <dbReference type="ARBA" id="ARBA00011900"/>
    </source>
</evidence>
<dbReference type="PROSITE" id="PS00092">
    <property type="entry name" value="N6_MTASE"/>
    <property type="match status" value="1"/>
</dbReference>
<sequence>MAKKQKLELTWVGKDERVKLEPRVLIEESKKSYGDPNSENMLIFGDNLLSLKALEQDFARKIKCIYIDPPYNTGSAFEHYDDGVEHSLWLGLMRDRIEILWKLLRSDGAIWISIDDNEGHYLKVLCDEICGRKAFVSTVVWENFYGRSNAAAISPGHNYLLVYSPLGLDWRHKRNLLERDAKSSKNYKNPDNDPKGSWRLGPIFAAEERHAGLMYTVVTPSGREVSPPKGSHWRMIESDFWRMVKDGRISFGKKGNNIPAIKLYLNEVQSGLVPRTWWPHDEVGHTQEAKREVQALFPEVIPFDTPKPERILQRIIHISTNLGDLVLDSFAGSGTTGAVAHKMGRKWIMCELGEHCHTHIIPRMQKVIDGTDQGGISEAVNWKGGGSFKYYRLAESLLVKDKDLSTDKHPVYIINPKYDETLLIKSICKIENFRYRKDGRLHGISSEQRFLHVTTRLLTQAYMESLSEDIGKDQSLLIYCTRKSRNLKIPDNVEIKKIPRNLLEKCDFDEDKR</sequence>
<gene>
    <name evidence="8" type="ORF">SCALIN_C31_0007</name>
</gene>
<evidence type="ECO:0000256" key="1">
    <source>
        <dbReference type="ARBA" id="ARBA00006594"/>
    </source>
</evidence>
<dbReference type="Proteomes" id="UP000218542">
    <property type="component" value="Unassembled WGS sequence"/>
</dbReference>
<dbReference type="InterPro" id="IPR002295">
    <property type="entry name" value="N4/N6-MTase_EcoPI_Mod-like"/>
</dbReference>
<keyword evidence="5" id="KW-0949">S-adenosyl-L-methionine</keyword>
<dbReference type="PIRSF" id="PIRSF015855">
    <property type="entry name" value="TypeIII_Mtase_mKpnI"/>
    <property type="match status" value="1"/>
</dbReference>
<organism evidence="8 9">
    <name type="scientific">Candidatus Scalindua japonica</name>
    <dbReference type="NCBI Taxonomy" id="1284222"/>
    <lineage>
        <taxon>Bacteria</taxon>
        <taxon>Pseudomonadati</taxon>
        <taxon>Planctomycetota</taxon>
        <taxon>Candidatus Brocadiia</taxon>
        <taxon>Candidatus Brocadiales</taxon>
        <taxon>Candidatus Scalinduaceae</taxon>
        <taxon>Candidatus Scalindua</taxon>
    </lineage>
</organism>
<dbReference type="PRINTS" id="PR00506">
    <property type="entry name" value="D21N6MTFRASE"/>
</dbReference>
<dbReference type="EC" id="2.1.1.72" evidence="2"/>
<evidence type="ECO:0000313" key="9">
    <source>
        <dbReference type="Proteomes" id="UP000218542"/>
    </source>
</evidence>
<dbReference type="RefSeq" id="WP_096895765.1">
    <property type="nucleotide sequence ID" value="NZ_BAOS01000031.1"/>
</dbReference>
<dbReference type="GO" id="GO:0003677">
    <property type="term" value="F:DNA binding"/>
    <property type="evidence" value="ECO:0007669"/>
    <property type="project" value="InterPro"/>
</dbReference>
<dbReference type="GO" id="GO:0009007">
    <property type="term" value="F:site-specific DNA-methyltransferase (adenine-specific) activity"/>
    <property type="evidence" value="ECO:0007669"/>
    <property type="project" value="UniProtKB-EC"/>
</dbReference>